<reference evidence="1" key="1">
    <citation type="submission" date="2021-06" db="EMBL/GenBank/DDBJ databases">
        <authorList>
            <person name="Ellington A.J."/>
            <person name="Bryan N.C."/>
            <person name="Christner B.C."/>
            <person name="Reisch C.R."/>
        </authorList>
    </citation>
    <scope>NUCLEOTIDE SEQUENCE</scope>
    <source>
        <strain evidence="1">L6-1</strain>
    </source>
</reference>
<dbReference type="EMBL" id="CP076544">
    <property type="protein sequence ID" value="QWS35052.1"/>
    <property type="molecule type" value="Genomic_DNA"/>
</dbReference>
<protein>
    <submittedName>
        <fullName evidence="1">Pentapeptide repeat-containing protein</fullName>
    </submittedName>
</protein>
<keyword evidence="2" id="KW-1185">Reference proteome</keyword>
<evidence type="ECO:0000313" key="2">
    <source>
        <dbReference type="Proteomes" id="UP000681794"/>
    </source>
</evidence>
<gene>
    <name evidence="1" type="ORF">KM842_03005</name>
</gene>
<evidence type="ECO:0000313" key="1">
    <source>
        <dbReference type="EMBL" id="QWS35052.1"/>
    </source>
</evidence>
<proteinExistence type="predicted"/>
<dbReference type="Proteomes" id="UP000681794">
    <property type="component" value="Chromosome"/>
</dbReference>
<accession>A0ACD1E7W6</accession>
<organism evidence="1 2">
    <name type="scientific">Curtobacterium aetherium</name>
    <dbReference type="NCBI Taxonomy" id="2841594"/>
    <lineage>
        <taxon>Bacteria</taxon>
        <taxon>Bacillati</taxon>
        <taxon>Actinomycetota</taxon>
        <taxon>Actinomycetes</taxon>
        <taxon>Micrococcales</taxon>
        <taxon>Microbacteriaceae</taxon>
        <taxon>Curtobacterium</taxon>
    </lineage>
</organism>
<name>A0ACD1E7W6_9MICO</name>
<sequence length="376" mass="39360">MEAPAGLGPRRCGRAGPRRGRRPAAGVLRADRVLRVRANAELVHGHGARPPAPLVDGLHRGGRTVSGTERTTTNGWRPGRGTWVAVVAVVVLVALVLVGRQVLSARAAAETETVGTCAVRVHPGLHASTHCPRVDWSGRDLRSQDLRFADLAGADLSGADLQGTILFGADMQQADLRGADLTGADLTGTKLTDAQLAEARFDGAYIEGMDVTGTVLAADPQQAWTTAGDGPVRISWSSETPTGFTTNTCAEGQQLFTPGHTPIDCRLSTGTRDGQTSEYQVTMTVLQAPTVTVPTAVQVTVGQDVTIPVQATSPFPVVDLTVFDSPLPDGLTWDPATQQITGKPSADAVGMHELDFRAENGMAATATFTVTVLPAP</sequence>